<dbReference type="PANTHER" id="PTHR38011:SF7">
    <property type="entry name" value="2,5-DIAMINO-6-RIBOSYLAMINO-4(3H)-PYRIMIDINONE 5'-PHOSPHATE REDUCTASE"/>
    <property type="match status" value="1"/>
</dbReference>
<feature type="domain" description="CMP/dCMP-type deaminase" evidence="18">
    <location>
        <begin position="14"/>
        <end position="139"/>
    </location>
</feature>
<comment type="catalytic activity">
    <reaction evidence="13 14">
        <text>2,5-diamino-6-hydroxy-4-(5-phosphoribosylamino)-pyrimidine + H2O + H(+) = 5-amino-6-(5-phospho-D-ribosylamino)uracil + NH4(+)</text>
        <dbReference type="Rhea" id="RHEA:21868"/>
        <dbReference type="ChEBI" id="CHEBI:15377"/>
        <dbReference type="ChEBI" id="CHEBI:15378"/>
        <dbReference type="ChEBI" id="CHEBI:28938"/>
        <dbReference type="ChEBI" id="CHEBI:58453"/>
        <dbReference type="ChEBI" id="CHEBI:58614"/>
        <dbReference type="EC" id="3.5.4.26"/>
    </reaction>
</comment>
<dbReference type="InterPro" id="IPR002125">
    <property type="entry name" value="CMP_dCMP_dom"/>
</dbReference>
<evidence type="ECO:0000256" key="4">
    <source>
        <dbReference type="ARBA" id="ARBA00005259"/>
    </source>
</evidence>
<dbReference type="InterPro" id="IPR016193">
    <property type="entry name" value="Cytidine_deaminase-like"/>
</dbReference>
<feature type="binding site" evidence="16">
    <location>
        <begin position="297"/>
        <end position="303"/>
    </location>
    <ligand>
        <name>NADP(+)</name>
        <dbReference type="ChEBI" id="CHEBI:58349"/>
    </ligand>
</feature>
<evidence type="ECO:0000256" key="14">
    <source>
        <dbReference type="PIRNR" id="PIRNR006769"/>
    </source>
</evidence>
<dbReference type="InterPro" id="IPR024072">
    <property type="entry name" value="DHFR-like_dom_sf"/>
</dbReference>
<keyword evidence="6 14" id="KW-0686">Riboflavin biosynthesis</keyword>
<evidence type="ECO:0000256" key="8">
    <source>
        <dbReference type="ARBA" id="ARBA00022833"/>
    </source>
</evidence>
<evidence type="ECO:0000256" key="17">
    <source>
        <dbReference type="PIRSR" id="PIRSR006769-3"/>
    </source>
</evidence>
<evidence type="ECO:0000313" key="20">
    <source>
        <dbReference type="Proteomes" id="UP001224674"/>
    </source>
</evidence>
<keyword evidence="10 14" id="KW-0560">Oxidoreductase</keyword>
<comment type="similarity">
    <text evidence="4 14">In the N-terminal section; belongs to the cytidine and deoxycytidylate deaminase family.</text>
</comment>
<comment type="catalytic activity">
    <reaction evidence="12 14">
        <text>5-amino-6-(5-phospho-D-ribitylamino)uracil + NADP(+) = 5-amino-6-(5-phospho-D-ribosylamino)uracil + NADPH + H(+)</text>
        <dbReference type="Rhea" id="RHEA:17845"/>
        <dbReference type="ChEBI" id="CHEBI:15378"/>
        <dbReference type="ChEBI" id="CHEBI:57783"/>
        <dbReference type="ChEBI" id="CHEBI:58349"/>
        <dbReference type="ChEBI" id="CHEBI:58421"/>
        <dbReference type="ChEBI" id="CHEBI:58453"/>
        <dbReference type="EC" id="1.1.1.193"/>
    </reaction>
</comment>
<dbReference type="RefSeq" id="WP_279674402.1">
    <property type="nucleotide sequence ID" value="NZ_CP122566.1"/>
</dbReference>
<keyword evidence="14 19" id="KW-0378">Hydrolase</keyword>
<evidence type="ECO:0000256" key="11">
    <source>
        <dbReference type="ARBA" id="ARBA00023268"/>
    </source>
</evidence>
<evidence type="ECO:0000313" key="19">
    <source>
        <dbReference type="EMBL" id="WGH92176.1"/>
    </source>
</evidence>
<feature type="binding site" evidence="17">
    <location>
        <position position="92"/>
    </location>
    <ligand>
        <name>Zn(2+)</name>
        <dbReference type="ChEBI" id="CHEBI:29105"/>
        <note>catalytic</note>
    </ligand>
</feature>
<proteinExistence type="inferred from homology"/>
<dbReference type="AlphaFoldDB" id="A0AAJ6DBK7"/>
<feature type="binding site" evidence="16">
    <location>
        <position position="215"/>
    </location>
    <ligand>
        <name>NADP(+)</name>
        <dbReference type="ChEBI" id="CHEBI:58349"/>
    </ligand>
</feature>
<comment type="cofactor">
    <cofactor evidence="14 17">
        <name>Zn(2+)</name>
        <dbReference type="ChEBI" id="CHEBI:29105"/>
    </cofactor>
    <text evidence="14 17">Binds 1 zinc ion.</text>
</comment>
<gene>
    <name evidence="19" type="primary">ribD</name>
    <name evidence="19" type="ORF">QDX21_07495</name>
</gene>
<dbReference type="GO" id="GO:0008703">
    <property type="term" value="F:5-amino-6-(5-phosphoribosylamino)uracil reductase activity"/>
    <property type="evidence" value="ECO:0007669"/>
    <property type="project" value="UniProtKB-EC"/>
</dbReference>
<feature type="binding site" evidence="16">
    <location>
        <position position="219"/>
    </location>
    <ligand>
        <name>substrate</name>
    </ligand>
</feature>
<evidence type="ECO:0000256" key="10">
    <source>
        <dbReference type="ARBA" id="ARBA00023002"/>
    </source>
</evidence>
<feature type="binding site" evidence="16">
    <location>
        <position position="183"/>
    </location>
    <ligand>
        <name>substrate</name>
    </ligand>
</feature>
<evidence type="ECO:0000256" key="13">
    <source>
        <dbReference type="ARBA" id="ARBA00049886"/>
    </source>
</evidence>
<keyword evidence="11" id="KW-0511">Multifunctional enzyme</keyword>
<feature type="binding site" evidence="16">
    <location>
        <position position="199"/>
    </location>
    <ligand>
        <name>NADP(+)</name>
        <dbReference type="ChEBI" id="CHEBI:58349"/>
    </ligand>
</feature>
<dbReference type="PIRSF" id="PIRSF006769">
    <property type="entry name" value="RibD"/>
    <property type="match status" value="1"/>
</dbReference>
<dbReference type="PROSITE" id="PS00903">
    <property type="entry name" value="CYT_DCMP_DEAMINASES_1"/>
    <property type="match status" value="1"/>
</dbReference>
<dbReference type="PROSITE" id="PS51747">
    <property type="entry name" value="CYT_DCMP_DEAMINASES_2"/>
    <property type="match status" value="1"/>
</dbReference>
<feature type="binding site" evidence="16">
    <location>
        <position position="185"/>
    </location>
    <ligand>
        <name>NADP(+)</name>
        <dbReference type="ChEBI" id="CHEBI:58349"/>
    </ligand>
</feature>
<evidence type="ECO:0000256" key="7">
    <source>
        <dbReference type="ARBA" id="ARBA00022723"/>
    </source>
</evidence>
<dbReference type="Gene3D" id="3.40.430.10">
    <property type="entry name" value="Dihydrofolate Reductase, subunit A"/>
    <property type="match status" value="1"/>
</dbReference>
<name>A0AAJ6DBK7_9MICC</name>
<protein>
    <recommendedName>
        <fullName evidence="14">Riboflavin biosynthesis protein RibD</fullName>
    </recommendedName>
    <domain>
        <recommendedName>
            <fullName evidence="14">Diaminohydroxyphosphoribosylaminopyrimidine deaminase</fullName>
            <shortName evidence="14">DRAP deaminase</shortName>
            <ecNumber evidence="14">3.5.4.26</ecNumber>
        </recommendedName>
        <alternativeName>
            <fullName evidence="14">Riboflavin-specific deaminase</fullName>
        </alternativeName>
    </domain>
    <domain>
        <recommendedName>
            <fullName evidence="14">5-amino-6-(5-phosphoribosylamino)uracil reductase</fullName>
            <ecNumber evidence="14">1.1.1.193</ecNumber>
        </recommendedName>
        <alternativeName>
            <fullName evidence="14">HTP reductase</fullName>
        </alternativeName>
    </domain>
</protein>
<dbReference type="Pfam" id="PF01872">
    <property type="entry name" value="RibD_C"/>
    <property type="match status" value="1"/>
</dbReference>
<feature type="binding site" evidence="17">
    <location>
        <position position="63"/>
    </location>
    <ligand>
        <name>Zn(2+)</name>
        <dbReference type="ChEBI" id="CHEBI:29105"/>
        <note>catalytic</note>
    </ligand>
</feature>
<evidence type="ECO:0000256" key="1">
    <source>
        <dbReference type="ARBA" id="ARBA00002151"/>
    </source>
</evidence>
<feature type="binding site" evidence="17">
    <location>
        <position position="101"/>
    </location>
    <ligand>
        <name>Zn(2+)</name>
        <dbReference type="ChEBI" id="CHEBI:29105"/>
        <note>catalytic</note>
    </ligand>
</feature>
<dbReference type="PANTHER" id="PTHR38011">
    <property type="entry name" value="DIHYDROFOLATE REDUCTASE FAMILY PROTEIN (AFU_ORTHOLOGUE AFUA_8G06820)"/>
    <property type="match status" value="1"/>
</dbReference>
<dbReference type="EC" id="1.1.1.193" evidence="14"/>
<feature type="active site" description="Proton donor" evidence="15">
    <location>
        <position position="65"/>
    </location>
</feature>
<evidence type="ECO:0000259" key="18">
    <source>
        <dbReference type="PROSITE" id="PS51747"/>
    </source>
</evidence>
<dbReference type="InterPro" id="IPR002734">
    <property type="entry name" value="RibDG_C"/>
</dbReference>
<feature type="binding site" evidence="16">
    <location>
        <position position="211"/>
    </location>
    <ligand>
        <name>NADP(+)</name>
        <dbReference type="ChEBI" id="CHEBI:58349"/>
    </ligand>
</feature>
<dbReference type="InterPro" id="IPR004794">
    <property type="entry name" value="Eubact_RibD"/>
</dbReference>
<keyword evidence="7 14" id="KW-0479">Metal-binding</keyword>
<reference evidence="19 20" key="1">
    <citation type="submission" date="2023-03" db="EMBL/GenBank/DDBJ databases">
        <title>Complete genome sequences of several Auritidibacter ignavus strains isolated from ear infections.</title>
        <authorList>
            <person name="Baehr T."/>
            <person name="Baumhoegger A.M."/>
        </authorList>
    </citation>
    <scope>NUCLEOTIDE SEQUENCE [LARGE SCALE GENOMIC DNA]</scope>
    <source>
        <strain evidence="19 20">BABAE-6</strain>
    </source>
</reference>
<evidence type="ECO:0000256" key="6">
    <source>
        <dbReference type="ARBA" id="ARBA00022619"/>
    </source>
</evidence>
<dbReference type="GO" id="GO:0008835">
    <property type="term" value="F:diaminohydroxyphosphoribosylaminopyrimidine deaminase activity"/>
    <property type="evidence" value="ECO:0007669"/>
    <property type="project" value="UniProtKB-EC"/>
</dbReference>
<keyword evidence="20" id="KW-1185">Reference proteome</keyword>
<accession>A0AAJ6DBK7</accession>
<feature type="binding site" evidence="16">
    <location>
        <position position="222"/>
    </location>
    <ligand>
        <name>substrate</name>
    </ligand>
</feature>
<comment type="pathway">
    <text evidence="2 14">Cofactor biosynthesis; riboflavin biosynthesis; 5-amino-6-(D-ribitylamino)uracil from GTP: step 2/4.</text>
</comment>
<feature type="binding site" evidence="16">
    <location>
        <position position="243"/>
    </location>
    <ligand>
        <name>NADP(+)</name>
        <dbReference type="ChEBI" id="CHEBI:58349"/>
    </ligand>
</feature>
<dbReference type="SUPFAM" id="SSF53597">
    <property type="entry name" value="Dihydrofolate reductase-like"/>
    <property type="match status" value="1"/>
</dbReference>
<dbReference type="Gene3D" id="3.40.140.10">
    <property type="entry name" value="Cytidine Deaminase, domain 2"/>
    <property type="match status" value="1"/>
</dbReference>
<feature type="binding site" evidence="16">
    <location>
        <position position="169"/>
    </location>
    <ligand>
        <name>NADP(+)</name>
        <dbReference type="ChEBI" id="CHEBI:58349"/>
    </ligand>
</feature>
<keyword evidence="8 14" id="KW-0862">Zinc</keyword>
<evidence type="ECO:0000256" key="9">
    <source>
        <dbReference type="ARBA" id="ARBA00022857"/>
    </source>
</evidence>
<evidence type="ECO:0000256" key="12">
    <source>
        <dbReference type="ARBA" id="ARBA00049861"/>
    </source>
</evidence>
<comment type="pathway">
    <text evidence="3 14">Cofactor biosynthesis; riboflavin biosynthesis; 5-amino-6-(D-ribitylamino)uracil from GTP: step 3/4.</text>
</comment>
<dbReference type="EMBL" id="CP122566">
    <property type="protein sequence ID" value="WGH92176.1"/>
    <property type="molecule type" value="Genomic_DNA"/>
</dbReference>
<dbReference type="InterPro" id="IPR016192">
    <property type="entry name" value="APOBEC/CMP_deaminase_Zn-bd"/>
</dbReference>
<evidence type="ECO:0000256" key="3">
    <source>
        <dbReference type="ARBA" id="ARBA00004910"/>
    </source>
</evidence>
<evidence type="ECO:0000256" key="16">
    <source>
        <dbReference type="PIRSR" id="PIRSR006769-2"/>
    </source>
</evidence>
<dbReference type="GO" id="GO:0008270">
    <property type="term" value="F:zinc ion binding"/>
    <property type="evidence" value="ECO:0007669"/>
    <property type="project" value="InterPro"/>
</dbReference>
<evidence type="ECO:0000256" key="2">
    <source>
        <dbReference type="ARBA" id="ARBA00004882"/>
    </source>
</evidence>
<dbReference type="Pfam" id="PF00383">
    <property type="entry name" value="dCMP_cyt_deam_1"/>
    <property type="match status" value="1"/>
</dbReference>
<sequence length="384" mass="40801">MMNTENSFSTVARAHRRIALDRAFQIARFGPADTANPQVGCVLIDPAGRIRAEGWHRGAGTDHAEVEALRQLPASWADRGHELTAVITLEPCHHTGRTGPCAQALLEAGIATVVYAMDDPTPTARGGADFLASHGVQVIGPVDPVAGYRLLGTWLALTLSRPQITVKWAQSVDGRIAAPDGTSQWITGPTARADAHRRRAAADAILVGTGTVLADDPALTARTAQGELLVPADEQPVPIVLGSRDIPDTAAVHRSPALAARGLHSAVRLTPQHPGELLLEFASLRDQGITSVLVDGGPRVISSLIREHLVDEFLIYTAPVLLGGPRTALDDIGVTSLEQASPLIIRERHQLGADHVTIATPAPYVIPSTTEEHHSIAYSSDRRP</sequence>
<dbReference type="GO" id="GO:0009231">
    <property type="term" value="P:riboflavin biosynthetic process"/>
    <property type="evidence" value="ECO:0007669"/>
    <property type="project" value="UniProtKB-KW"/>
</dbReference>
<dbReference type="InterPro" id="IPR050765">
    <property type="entry name" value="Riboflavin_Biosynth_HTPR"/>
</dbReference>
<comment type="similarity">
    <text evidence="5 14">In the C-terminal section; belongs to the HTP reductase family.</text>
</comment>
<evidence type="ECO:0000256" key="15">
    <source>
        <dbReference type="PIRSR" id="PIRSR006769-1"/>
    </source>
</evidence>
<keyword evidence="9 14" id="KW-0521">NADP</keyword>
<comment type="function">
    <text evidence="1 14">Converts 2,5-diamino-6-(ribosylamino)-4(3h)-pyrimidinone 5'-phosphate into 5-amino-6-(ribosylamino)-2,4(1h,3h)-pyrimidinedione 5'-phosphate.</text>
</comment>
<dbReference type="SUPFAM" id="SSF53927">
    <property type="entry name" value="Cytidine deaminase-like"/>
    <property type="match status" value="1"/>
</dbReference>
<evidence type="ECO:0000256" key="5">
    <source>
        <dbReference type="ARBA" id="ARBA00007417"/>
    </source>
</evidence>
<dbReference type="EC" id="3.5.4.26" evidence="14"/>
<dbReference type="Proteomes" id="UP001224674">
    <property type="component" value="Chromosome"/>
</dbReference>
<organism evidence="19 20">
    <name type="scientific">Auritidibacter ignavus</name>
    <dbReference type="NCBI Taxonomy" id="678932"/>
    <lineage>
        <taxon>Bacteria</taxon>
        <taxon>Bacillati</taxon>
        <taxon>Actinomycetota</taxon>
        <taxon>Actinomycetes</taxon>
        <taxon>Micrococcales</taxon>
        <taxon>Micrococcaceae</taxon>
        <taxon>Auritidibacter</taxon>
    </lineage>
</organism>
<dbReference type="CDD" id="cd01284">
    <property type="entry name" value="Riboflavin_deaminase-reductase"/>
    <property type="match status" value="1"/>
</dbReference>
<dbReference type="NCBIfam" id="TIGR00326">
    <property type="entry name" value="eubact_ribD"/>
    <property type="match status" value="1"/>
</dbReference>